<dbReference type="Pfam" id="PF13692">
    <property type="entry name" value="Glyco_trans_1_4"/>
    <property type="match status" value="1"/>
</dbReference>
<reference evidence="2 3" key="1">
    <citation type="submission" date="2015-06" db="EMBL/GenBank/DDBJ databases">
        <title>New insights into the roles of widespread benthic archaea in carbon and nitrogen cycling.</title>
        <authorList>
            <person name="Lazar C.S."/>
            <person name="Baker B.J."/>
            <person name="Seitz K.W."/>
            <person name="Hyde A.S."/>
            <person name="Dick G.J."/>
            <person name="Hinrichs K.-U."/>
            <person name="Teske A.P."/>
        </authorList>
    </citation>
    <scope>NUCLEOTIDE SEQUENCE [LARGE SCALE GENOMIC DNA]</scope>
    <source>
        <strain evidence="2">SG8-32-1</strain>
    </source>
</reference>
<dbReference type="PANTHER" id="PTHR45947:SF3">
    <property type="entry name" value="SULFOQUINOVOSYL TRANSFERASE SQD2"/>
    <property type="match status" value="1"/>
</dbReference>
<dbReference type="Pfam" id="PF13439">
    <property type="entry name" value="Glyco_transf_4"/>
    <property type="match status" value="1"/>
</dbReference>
<protein>
    <recommendedName>
        <fullName evidence="1">Glycosyltransferase subfamily 4-like N-terminal domain-containing protein</fullName>
    </recommendedName>
</protein>
<dbReference type="PATRIC" id="fig|1685124.3.peg.342"/>
<proteinExistence type="predicted"/>
<evidence type="ECO:0000313" key="2">
    <source>
        <dbReference type="EMBL" id="KON33096.1"/>
    </source>
</evidence>
<sequence length="404" mass="45493">MLNFLILSELYYPHVGGAEYATYLYAKLLSKAGFEVTVITNRFGNEPAVSRDDNVTVYRLPLFKSISGFKYSVLLRVDALFSGFMRKMIKKADVVYIPRFWFAGGLIAKALGKPVIIHLHDYIPSCSLAILYDISKRAICESGSACSMRCVYSSEKLKGNSLLWTMESVFLNSTIGRYLGKLVGLADVIICVSKLQREKVVGNNPTLLNKTLVIYNPLPEVSFSPVQGNSYGYFGGMNYIKGFLTLYGATRLASQEFLIKPKIHVTNFPFKMKLKKSLSNLGFIVHERVEREIFEKIYSNVSTTIVPSLWHEPWPYVVVEALIKGRYLIASKVGGIPEQVEKCKGVALCEPGDIRQLAEAMSLVNDLSRETIVDWGAKNREIFLQRFNNETSIRNLIKVCEQVN</sequence>
<dbReference type="InterPro" id="IPR050194">
    <property type="entry name" value="Glycosyltransferase_grp1"/>
</dbReference>
<dbReference type="GO" id="GO:0016757">
    <property type="term" value="F:glycosyltransferase activity"/>
    <property type="evidence" value="ECO:0007669"/>
    <property type="project" value="TreeGrafter"/>
</dbReference>
<dbReference type="EMBL" id="LFWU01000041">
    <property type="protein sequence ID" value="KON33096.1"/>
    <property type="molecule type" value="Genomic_DNA"/>
</dbReference>
<organism evidence="2 3">
    <name type="scientific">miscellaneous Crenarchaeota group-1 archaeon SG8-32-1</name>
    <dbReference type="NCBI Taxonomy" id="1685124"/>
    <lineage>
        <taxon>Archaea</taxon>
        <taxon>Candidatus Bathyarchaeota</taxon>
        <taxon>MCG-1</taxon>
    </lineage>
</organism>
<dbReference type="PANTHER" id="PTHR45947">
    <property type="entry name" value="SULFOQUINOVOSYL TRANSFERASE SQD2"/>
    <property type="match status" value="1"/>
</dbReference>
<name>A0A0M0BY71_9ARCH</name>
<dbReference type="CDD" id="cd03801">
    <property type="entry name" value="GT4_PimA-like"/>
    <property type="match status" value="1"/>
</dbReference>
<gene>
    <name evidence="2" type="ORF">AC477_02015</name>
</gene>
<dbReference type="Proteomes" id="UP000037237">
    <property type="component" value="Unassembled WGS sequence"/>
</dbReference>
<feature type="domain" description="Glycosyltransferase subfamily 4-like N-terminal" evidence="1">
    <location>
        <begin position="15"/>
        <end position="217"/>
    </location>
</feature>
<dbReference type="Gene3D" id="3.40.50.2000">
    <property type="entry name" value="Glycogen Phosphorylase B"/>
    <property type="match status" value="2"/>
</dbReference>
<accession>A0A0M0BY71</accession>
<dbReference type="InterPro" id="IPR028098">
    <property type="entry name" value="Glyco_trans_4-like_N"/>
</dbReference>
<comment type="caution">
    <text evidence="2">The sequence shown here is derived from an EMBL/GenBank/DDBJ whole genome shotgun (WGS) entry which is preliminary data.</text>
</comment>
<dbReference type="SUPFAM" id="SSF53756">
    <property type="entry name" value="UDP-Glycosyltransferase/glycogen phosphorylase"/>
    <property type="match status" value="1"/>
</dbReference>
<evidence type="ECO:0000313" key="3">
    <source>
        <dbReference type="Proteomes" id="UP000037237"/>
    </source>
</evidence>
<dbReference type="AlphaFoldDB" id="A0A0M0BY71"/>
<evidence type="ECO:0000259" key="1">
    <source>
        <dbReference type="Pfam" id="PF13439"/>
    </source>
</evidence>